<dbReference type="Proteomes" id="UP000623301">
    <property type="component" value="Unassembled WGS sequence"/>
</dbReference>
<dbReference type="EMBL" id="JAEHFJ010000001">
    <property type="protein sequence ID" value="MBJ2172746.1"/>
    <property type="molecule type" value="Genomic_DNA"/>
</dbReference>
<evidence type="ECO:0000313" key="2">
    <source>
        <dbReference type="Proteomes" id="UP000623301"/>
    </source>
</evidence>
<dbReference type="PROSITE" id="PS51257">
    <property type="entry name" value="PROKAR_LIPOPROTEIN"/>
    <property type="match status" value="1"/>
</dbReference>
<protein>
    <recommendedName>
        <fullName evidence="3">Lipoprotein</fullName>
    </recommendedName>
</protein>
<organism evidence="1 2">
    <name type="scientific">Aureibaculum flavum</name>
    <dbReference type="NCBI Taxonomy" id="2795986"/>
    <lineage>
        <taxon>Bacteria</taxon>
        <taxon>Pseudomonadati</taxon>
        <taxon>Bacteroidota</taxon>
        <taxon>Flavobacteriia</taxon>
        <taxon>Flavobacteriales</taxon>
        <taxon>Flavobacteriaceae</taxon>
        <taxon>Aureibaculum</taxon>
    </lineage>
</organism>
<accession>A0ABS0WLA2</accession>
<dbReference type="RefSeq" id="WP_198839589.1">
    <property type="nucleotide sequence ID" value="NZ_JAEHFJ010000001.1"/>
</dbReference>
<evidence type="ECO:0008006" key="3">
    <source>
        <dbReference type="Google" id="ProtNLM"/>
    </source>
</evidence>
<name>A0ABS0WLA2_9FLAO</name>
<gene>
    <name evidence="1" type="ORF">JBL43_00760</name>
</gene>
<proteinExistence type="predicted"/>
<keyword evidence="2" id="KW-1185">Reference proteome</keyword>
<comment type="caution">
    <text evidence="1">The sequence shown here is derived from an EMBL/GenBank/DDBJ whole genome shotgun (WGS) entry which is preliminary data.</text>
</comment>
<reference evidence="1 2" key="1">
    <citation type="submission" date="2020-12" db="EMBL/GenBank/DDBJ databases">
        <title>Aureibaculum luteum sp. nov. and Aureibaculum flavum sp. nov., novel members of the family Flavobacteriaceae isolated from Antarctic intertidal sediments.</title>
        <authorList>
            <person name="He X."/>
            <person name="Zhang X."/>
        </authorList>
    </citation>
    <scope>NUCLEOTIDE SEQUENCE [LARGE SCALE GENOMIC DNA]</scope>
    <source>
        <strain evidence="1 2">A20</strain>
    </source>
</reference>
<sequence length="336" mass="38946">MKITTIFILMTSLFLACGNATKEKKELVEGTTAELSSEPKIESQNDRGITKAYEIINYLKTKDYKKVRASFFNPVAKKVPEELLKKYVDKASELIAEFGIPEKEKVLSQVSSGQINEPEITKERNIEFLIYAFPMPPARKNEPPLRMITISFLPSFGFDKMIMLNVLDNSNVKEVKPDFEKLDKFDFKQSDFKRIKIYHTGGSQKSGKDGELSEKISDLKKTVQESLNITIELMSKSKIEKTEIANDITRYKGNPETISLHLIPYEKLMVMPNEIDRPYFMITQILENENGIVEKEKDYIIVRQFKQLNSSYLYYLKKSENMELYNQLKSMENYAR</sequence>
<evidence type="ECO:0000313" key="1">
    <source>
        <dbReference type="EMBL" id="MBJ2172746.1"/>
    </source>
</evidence>